<comment type="subcellular location">
    <subcellularLocation>
        <location evidence="2">Cytoplasm</location>
    </subcellularLocation>
</comment>
<dbReference type="UniPathway" id="UPA00051">
    <property type="reaction ID" value="UER00074"/>
</dbReference>
<dbReference type="EMBL" id="JACHMM010000001">
    <property type="protein sequence ID" value="MBB5791221.1"/>
    <property type="molecule type" value="Genomic_DNA"/>
</dbReference>
<reference evidence="5 6" key="1">
    <citation type="submission" date="2020-08" db="EMBL/GenBank/DDBJ databases">
        <title>Sequencing the genomes of 1000 actinobacteria strains.</title>
        <authorList>
            <person name="Klenk H.-P."/>
        </authorList>
    </citation>
    <scope>NUCLEOTIDE SEQUENCE [LARGE SCALE GENOMIC DNA]</scope>
    <source>
        <strain evidence="5 6">DSM 102122</strain>
    </source>
</reference>
<keyword evidence="2" id="KW-0486">Methionine biosynthesis</keyword>
<evidence type="ECO:0000256" key="1">
    <source>
        <dbReference type="ARBA" id="ARBA00022679"/>
    </source>
</evidence>
<dbReference type="NCBIfam" id="TIGR01392">
    <property type="entry name" value="homoserO_Ac_trn"/>
    <property type="match status" value="1"/>
</dbReference>
<dbReference type="GO" id="GO:0004414">
    <property type="term" value="F:homoserine O-acetyltransferase activity"/>
    <property type="evidence" value="ECO:0007669"/>
    <property type="project" value="UniProtKB-UniRule"/>
</dbReference>
<comment type="pathway">
    <text evidence="2">Amino-acid biosynthesis; L-methionine biosynthesis via de novo pathway; O-acetyl-L-homoserine from L-homoserine: step 1/1.</text>
</comment>
<keyword evidence="2 5" id="KW-0012">Acyltransferase</keyword>
<proteinExistence type="inferred from homology"/>
<dbReference type="PANTHER" id="PTHR32268:SF11">
    <property type="entry name" value="HOMOSERINE O-ACETYLTRANSFERASE"/>
    <property type="match status" value="1"/>
</dbReference>
<comment type="caution">
    <text evidence="2">Lacks conserved residue(s) required for the propagation of feature annotation.</text>
</comment>
<dbReference type="HAMAP" id="MF_00296">
    <property type="entry name" value="MetX_acyltransf"/>
    <property type="match status" value="1"/>
</dbReference>
<feature type="binding site" evidence="2">
    <location>
        <position position="247"/>
    </location>
    <ligand>
        <name>substrate</name>
    </ligand>
</feature>
<gene>
    <name evidence="2" type="primary">metXA</name>
    <name evidence="5" type="ORF">HD601_005796</name>
</gene>
<dbReference type="Pfam" id="PF00561">
    <property type="entry name" value="Abhydrolase_1"/>
    <property type="match status" value="1"/>
</dbReference>
<protein>
    <recommendedName>
        <fullName evidence="2">Homoserine O-acetyltransferase</fullName>
        <shortName evidence="2">HAT</shortName>
        <ecNumber evidence="2">2.3.1.31</ecNumber>
    </recommendedName>
    <alternativeName>
        <fullName evidence="2">Homoserine transacetylase</fullName>
        <shortName evidence="2">HTA</shortName>
    </alternativeName>
</protein>
<dbReference type="PIRSF" id="PIRSF000443">
    <property type="entry name" value="Homoser_Ac_trans"/>
    <property type="match status" value="1"/>
</dbReference>
<dbReference type="InterPro" id="IPR029058">
    <property type="entry name" value="AB_hydrolase_fold"/>
</dbReference>
<dbReference type="GO" id="GO:0009086">
    <property type="term" value="P:methionine biosynthetic process"/>
    <property type="evidence" value="ECO:0007669"/>
    <property type="project" value="UniProtKB-UniRule"/>
</dbReference>
<comment type="subunit">
    <text evidence="2">Homodimer.</text>
</comment>
<feature type="active site" evidence="2 3">
    <location>
        <position position="345"/>
    </location>
</feature>
<name>A0A7W9GWT1_9ACTN</name>
<organism evidence="5 6">
    <name type="scientific">Jiangella mangrovi</name>
    <dbReference type="NCBI Taxonomy" id="1524084"/>
    <lineage>
        <taxon>Bacteria</taxon>
        <taxon>Bacillati</taxon>
        <taxon>Actinomycetota</taxon>
        <taxon>Actinomycetes</taxon>
        <taxon>Jiangellales</taxon>
        <taxon>Jiangellaceae</taxon>
        <taxon>Jiangella</taxon>
    </lineage>
</organism>
<dbReference type="EC" id="2.3.1.31" evidence="2"/>
<accession>A0A7W9GWT1</accession>
<evidence type="ECO:0000256" key="2">
    <source>
        <dbReference type="HAMAP-Rule" id="MF_00296"/>
    </source>
</evidence>
<dbReference type="GO" id="GO:0009092">
    <property type="term" value="P:homoserine metabolic process"/>
    <property type="evidence" value="ECO:0007669"/>
    <property type="project" value="TreeGrafter"/>
</dbReference>
<dbReference type="InterPro" id="IPR008220">
    <property type="entry name" value="HAT_MetX-like"/>
</dbReference>
<dbReference type="InterPro" id="IPR000073">
    <property type="entry name" value="AB_hydrolase_1"/>
</dbReference>
<dbReference type="GO" id="GO:0005737">
    <property type="term" value="C:cytoplasm"/>
    <property type="evidence" value="ECO:0007669"/>
    <property type="project" value="UniProtKB-SubCell"/>
</dbReference>
<dbReference type="Proteomes" id="UP000542813">
    <property type="component" value="Unassembled WGS sequence"/>
</dbReference>
<evidence type="ECO:0000259" key="4">
    <source>
        <dbReference type="Pfam" id="PF00561"/>
    </source>
</evidence>
<feature type="active site" description="Nucleophile" evidence="2 3">
    <location>
        <position position="177"/>
    </location>
</feature>
<dbReference type="PANTHER" id="PTHR32268">
    <property type="entry name" value="HOMOSERINE O-ACETYLTRANSFERASE"/>
    <property type="match status" value="1"/>
</dbReference>
<dbReference type="RefSeq" id="WP_184827823.1">
    <property type="nucleotide sequence ID" value="NZ_JACHMM010000001.1"/>
</dbReference>
<comment type="catalytic activity">
    <reaction evidence="2">
        <text>L-homoserine + acetyl-CoA = O-acetyl-L-homoserine + CoA</text>
        <dbReference type="Rhea" id="RHEA:13701"/>
        <dbReference type="ChEBI" id="CHEBI:57287"/>
        <dbReference type="ChEBI" id="CHEBI:57288"/>
        <dbReference type="ChEBI" id="CHEBI:57476"/>
        <dbReference type="ChEBI" id="CHEBI:57716"/>
        <dbReference type="EC" id="2.3.1.31"/>
    </reaction>
</comment>
<keyword evidence="6" id="KW-1185">Reference proteome</keyword>
<dbReference type="Gene3D" id="3.40.50.1820">
    <property type="entry name" value="alpha/beta hydrolase"/>
    <property type="match status" value="1"/>
</dbReference>
<dbReference type="AlphaFoldDB" id="A0A7W9GWT1"/>
<keyword evidence="2" id="KW-0028">Amino-acid biosynthesis</keyword>
<comment type="caution">
    <text evidence="5">The sequence shown here is derived from an EMBL/GenBank/DDBJ whole genome shotgun (WGS) entry which is preliminary data.</text>
</comment>
<dbReference type="SUPFAM" id="SSF53474">
    <property type="entry name" value="alpha/beta-Hydrolases"/>
    <property type="match status" value="1"/>
</dbReference>
<comment type="similarity">
    <text evidence="2">Belongs to the AB hydrolase superfamily. MetX family.</text>
</comment>
<sequence length="399" mass="42474">MTPASTLAAGSAGTVETHFVDLPAPVRLDSGGELHPVRVAYETYGTLAPARDNVILVCHALSGDAHAAGVSATAAAASTRDGFGADDRDGSAGKALGWWDGMIGPGKAFDTDRYFVVSTNLLGGCRGTTGPSSTDPATGEPYGPDFPVVTVADMVRTQRAFLDELGIERLAAVAGGSLGGMQALQWAVLYPDAVDAVVVIASTHALHPQGVAWNAIAREAIMRDPDWQGGRYHGTGRAPDAGMGVARMVGHITYLSAPALEDKFGRRLQFADDVRYTLTEPEFEVENYLRHQAETFVQRFDANTYLTMSRALTYFDLARQHGDGSLAAALAGVRARTLLIAFSSDWLYPPAASEELAGALTEQGLPAELHVIDAPYGHDCFLLEEARQTPIIQRFLEGQ</sequence>
<feature type="binding site" evidence="2">
    <location>
        <position position="379"/>
    </location>
    <ligand>
        <name>substrate</name>
    </ligand>
</feature>
<feature type="domain" description="AB hydrolase-1" evidence="4">
    <location>
        <begin position="90"/>
        <end position="383"/>
    </location>
</feature>
<keyword evidence="2" id="KW-0963">Cytoplasm</keyword>
<evidence type="ECO:0000313" key="6">
    <source>
        <dbReference type="Proteomes" id="UP000542813"/>
    </source>
</evidence>
<keyword evidence="1 2" id="KW-0808">Transferase</keyword>
<evidence type="ECO:0000256" key="3">
    <source>
        <dbReference type="PIRSR" id="PIRSR000443-1"/>
    </source>
</evidence>
<comment type="function">
    <text evidence="2">Transfers an acetyl group from acetyl-CoA to L-homoserine, forming acetyl-L-homoserine.</text>
</comment>
<evidence type="ECO:0000313" key="5">
    <source>
        <dbReference type="EMBL" id="MBB5791221.1"/>
    </source>
</evidence>
<feature type="active site" evidence="2 3">
    <location>
        <position position="378"/>
    </location>
</feature>
<dbReference type="NCBIfam" id="NF001209">
    <property type="entry name" value="PRK00175.1"/>
    <property type="match status" value="1"/>
</dbReference>